<dbReference type="InterPro" id="IPR027417">
    <property type="entry name" value="P-loop_NTPase"/>
</dbReference>
<comment type="caution">
    <text evidence="1">The sequence shown here is derived from an EMBL/GenBank/DDBJ whole genome shotgun (WGS) entry which is preliminary data.</text>
</comment>
<protein>
    <submittedName>
        <fullName evidence="1">Uncharacterized protein</fullName>
    </submittedName>
</protein>
<name>A0ABU2ZWS9_9GAMM</name>
<dbReference type="RefSeq" id="WP_311575866.1">
    <property type="nucleotide sequence ID" value="NZ_JAVRIF010000001.1"/>
</dbReference>
<reference evidence="1 2" key="1">
    <citation type="submission" date="2023-09" db="EMBL/GenBank/DDBJ databases">
        <authorList>
            <person name="Rey-Velasco X."/>
        </authorList>
    </citation>
    <scope>NUCLEOTIDE SEQUENCE [LARGE SCALE GENOMIC DNA]</scope>
    <source>
        <strain evidence="1 2">W431</strain>
    </source>
</reference>
<dbReference type="SUPFAM" id="SSF52540">
    <property type="entry name" value="P-loop containing nucleoside triphosphate hydrolases"/>
    <property type="match status" value="1"/>
</dbReference>
<dbReference type="Proteomes" id="UP001266357">
    <property type="component" value="Unassembled WGS sequence"/>
</dbReference>
<organism evidence="1 2">
    <name type="scientific">Thalassotalea castellviae</name>
    <dbReference type="NCBI Taxonomy" id="3075612"/>
    <lineage>
        <taxon>Bacteria</taxon>
        <taxon>Pseudomonadati</taxon>
        <taxon>Pseudomonadota</taxon>
        <taxon>Gammaproteobacteria</taxon>
        <taxon>Alteromonadales</taxon>
        <taxon>Colwelliaceae</taxon>
        <taxon>Thalassotalea</taxon>
    </lineage>
</organism>
<sequence length="137" mass="15543">MNINHLTINNPIDLNKASRWLDVRGIDNSHQLSDQYEDICRKHEINKKWILMINPENQSLATLSKSTNVDTSKILKVNTNKTKIDIKNIEFALGNGNCAAVILCNPSLKDEELAQLNYFAEKGQTACIVLKNKQQLH</sequence>
<gene>
    <name evidence="1" type="ORF">RM573_00960</name>
</gene>
<keyword evidence="2" id="KW-1185">Reference proteome</keyword>
<proteinExistence type="predicted"/>
<accession>A0ABU2ZWS9</accession>
<dbReference type="EMBL" id="JAVRIF010000001">
    <property type="protein sequence ID" value="MDT0602159.1"/>
    <property type="molecule type" value="Genomic_DNA"/>
</dbReference>
<dbReference type="Gene3D" id="3.40.50.300">
    <property type="entry name" value="P-loop containing nucleotide triphosphate hydrolases"/>
    <property type="match status" value="1"/>
</dbReference>
<evidence type="ECO:0000313" key="1">
    <source>
        <dbReference type="EMBL" id="MDT0602159.1"/>
    </source>
</evidence>
<evidence type="ECO:0000313" key="2">
    <source>
        <dbReference type="Proteomes" id="UP001266357"/>
    </source>
</evidence>